<dbReference type="RefSeq" id="WP_136580845.1">
    <property type="nucleotide sequence ID" value="NZ_STFF01000016.1"/>
</dbReference>
<dbReference type="CDD" id="cd16433">
    <property type="entry name" value="CheB"/>
    <property type="match status" value="1"/>
</dbReference>
<evidence type="ECO:0000256" key="2">
    <source>
        <dbReference type="ARBA" id="ARBA00039140"/>
    </source>
</evidence>
<dbReference type="EC" id="3.1.1.61" evidence="2"/>
<evidence type="ECO:0000256" key="4">
    <source>
        <dbReference type="PROSITE-ProRule" id="PRU00050"/>
    </source>
</evidence>
<comment type="caution">
    <text evidence="6">The sequence shown here is derived from an EMBL/GenBank/DDBJ whole genome shotgun (WGS) entry which is preliminary data.</text>
</comment>
<protein>
    <recommendedName>
        <fullName evidence="2">protein-glutamate methylesterase</fullName>
        <ecNumber evidence="2">3.1.1.61</ecNumber>
    </recommendedName>
</protein>
<name>A0A4S8H8P9_9BACT</name>
<dbReference type="Proteomes" id="UP000306918">
    <property type="component" value="Unassembled WGS sequence"/>
</dbReference>
<dbReference type="Gene3D" id="3.40.50.180">
    <property type="entry name" value="Methylesterase CheB, C-terminal domain"/>
    <property type="match status" value="1"/>
</dbReference>
<feature type="domain" description="CheB-type methylesterase" evidence="5">
    <location>
        <begin position="2"/>
        <end position="189"/>
    </location>
</feature>
<dbReference type="GO" id="GO:0008984">
    <property type="term" value="F:protein-glutamate methylesterase activity"/>
    <property type="evidence" value="ECO:0007669"/>
    <property type="project" value="UniProtKB-EC"/>
</dbReference>
<dbReference type="InterPro" id="IPR000673">
    <property type="entry name" value="Sig_transdc_resp-reg_Me-estase"/>
</dbReference>
<evidence type="ECO:0000256" key="3">
    <source>
        <dbReference type="ARBA" id="ARBA00048267"/>
    </source>
</evidence>
<dbReference type="GO" id="GO:0000156">
    <property type="term" value="F:phosphorelay response regulator activity"/>
    <property type="evidence" value="ECO:0007669"/>
    <property type="project" value="InterPro"/>
</dbReference>
<evidence type="ECO:0000256" key="1">
    <source>
        <dbReference type="ARBA" id="ARBA00022801"/>
    </source>
</evidence>
<keyword evidence="7" id="KW-1185">Reference proteome</keyword>
<keyword evidence="1 4" id="KW-0378">Hydrolase</keyword>
<organism evidence="6 7">
    <name type="scientific">Niastella caeni</name>
    <dbReference type="NCBI Taxonomy" id="2569763"/>
    <lineage>
        <taxon>Bacteria</taxon>
        <taxon>Pseudomonadati</taxon>
        <taxon>Bacteroidota</taxon>
        <taxon>Chitinophagia</taxon>
        <taxon>Chitinophagales</taxon>
        <taxon>Chitinophagaceae</taxon>
        <taxon>Niastella</taxon>
    </lineage>
</organism>
<reference evidence="6 7" key="1">
    <citation type="submission" date="2019-04" db="EMBL/GenBank/DDBJ databases">
        <title>Niastella caeni sp. nov., isolated from activated sludge.</title>
        <authorList>
            <person name="Sheng M."/>
        </authorList>
    </citation>
    <scope>NUCLEOTIDE SEQUENCE [LARGE SCALE GENOMIC DNA]</scope>
    <source>
        <strain evidence="6 7">HX-2-15</strain>
    </source>
</reference>
<sequence>MPFFIIVIGASAGGHDALCKLAATLPRHLHAAIFIVLHISSKGNDNFIVNQLQKYTSMHCELATEGLSIKPGHIYVASVDHHLILKAGAMHITKGPPENRWRPSIDVLFRSAAAYYTERVIGIVLTGLLDDGTAGMQAIKRCGGTCIVQEPREAAYPDMPQSVLNNAMVDFILPVAGMIEAIQYTIVNKTPVDAEVPDDIRAEAALLEKFNVKAD</sequence>
<evidence type="ECO:0000313" key="6">
    <source>
        <dbReference type="EMBL" id="THU30369.1"/>
    </source>
</evidence>
<feature type="active site" evidence="4">
    <location>
        <position position="38"/>
    </location>
</feature>
<dbReference type="PANTHER" id="PTHR42872">
    <property type="entry name" value="PROTEIN-GLUTAMATE METHYLESTERASE/PROTEIN-GLUTAMINE GLUTAMINASE"/>
    <property type="match status" value="1"/>
</dbReference>
<dbReference type="OrthoDB" id="1524092at2"/>
<dbReference type="SUPFAM" id="SSF52738">
    <property type="entry name" value="Methylesterase CheB, C-terminal domain"/>
    <property type="match status" value="1"/>
</dbReference>
<comment type="catalytic activity">
    <reaction evidence="3">
        <text>[protein]-L-glutamate 5-O-methyl ester + H2O = L-glutamyl-[protein] + methanol + H(+)</text>
        <dbReference type="Rhea" id="RHEA:23236"/>
        <dbReference type="Rhea" id="RHEA-COMP:10208"/>
        <dbReference type="Rhea" id="RHEA-COMP:10311"/>
        <dbReference type="ChEBI" id="CHEBI:15377"/>
        <dbReference type="ChEBI" id="CHEBI:15378"/>
        <dbReference type="ChEBI" id="CHEBI:17790"/>
        <dbReference type="ChEBI" id="CHEBI:29973"/>
        <dbReference type="ChEBI" id="CHEBI:82795"/>
        <dbReference type="EC" id="3.1.1.61"/>
    </reaction>
</comment>
<proteinExistence type="predicted"/>
<feature type="active site" evidence="4">
    <location>
        <position position="11"/>
    </location>
</feature>
<evidence type="ECO:0000259" key="5">
    <source>
        <dbReference type="PROSITE" id="PS50122"/>
    </source>
</evidence>
<dbReference type="GO" id="GO:0005737">
    <property type="term" value="C:cytoplasm"/>
    <property type="evidence" value="ECO:0007669"/>
    <property type="project" value="InterPro"/>
</dbReference>
<evidence type="ECO:0000313" key="7">
    <source>
        <dbReference type="Proteomes" id="UP000306918"/>
    </source>
</evidence>
<dbReference type="EMBL" id="STFF01000016">
    <property type="protein sequence ID" value="THU30369.1"/>
    <property type="molecule type" value="Genomic_DNA"/>
</dbReference>
<dbReference type="GO" id="GO:0006935">
    <property type="term" value="P:chemotaxis"/>
    <property type="evidence" value="ECO:0007669"/>
    <property type="project" value="UniProtKB-UniRule"/>
</dbReference>
<dbReference type="PANTHER" id="PTHR42872:SF6">
    <property type="entry name" value="PROTEIN-GLUTAMATE METHYLESTERASE_PROTEIN-GLUTAMINE GLUTAMINASE"/>
    <property type="match status" value="1"/>
</dbReference>
<keyword evidence="4" id="KW-0145">Chemotaxis</keyword>
<dbReference type="InterPro" id="IPR035909">
    <property type="entry name" value="CheB_C"/>
</dbReference>
<dbReference type="AlphaFoldDB" id="A0A4S8H8P9"/>
<dbReference type="Pfam" id="PF01339">
    <property type="entry name" value="CheB_methylest"/>
    <property type="match status" value="1"/>
</dbReference>
<feature type="active site" evidence="4">
    <location>
        <position position="131"/>
    </location>
</feature>
<gene>
    <name evidence="6" type="ORF">FAM09_29880</name>
</gene>
<accession>A0A4S8H8P9</accession>
<dbReference type="PROSITE" id="PS50122">
    <property type="entry name" value="CHEB"/>
    <property type="match status" value="1"/>
</dbReference>